<dbReference type="Gene3D" id="3.40.50.1820">
    <property type="entry name" value="alpha/beta hydrolase"/>
    <property type="match status" value="1"/>
</dbReference>
<proteinExistence type="inferred from homology"/>
<dbReference type="Pfam" id="PF03959">
    <property type="entry name" value="FSH1"/>
    <property type="match status" value="1"/>
</dbReference>
<dbReference type="GeneID" id="101236588"/>
<name>A0ABM4CYV1_HYDVU</name>
<dbReference type="RefSeq" id="XP_065667147.1">
    <property type="nucleotide sequence ID" value="XM_065811075.1"/>
</dbReference>
<organism evidence="4 5">
    <name type="scientific">Hydra vulgaris</name>
    <name type="common">Hydra</name>
    <name type="synonym">Hydra attenuata</name>
    <dbReference type="NCBI Taxonomy" id="6087"/>
    <lineage>
        <taxon>Eukaryota</taxon>
        <taxon>Metazoa</taxon>
        <taxon>Cnidaria</taxon>
        <taxon>Hydrozoa</taxon>
        <taxon>Hydroidolina</taxon>
        <taxon>Anthoathecata</taxon>
        <taxon>Aplanulata</taxon>
        <taxon>Hydridae</taxon>
        <taxon>Hydra</taxon>
    </lineage>
</organism>
<dbReference type="InterPro" id="IPR029058">
    <property type="entry name" value="AB_hydrolase_fold"/>
</dbReference>
<feature type="domain" description="Serine hydrolase" evidence="3">
    <location>
        <begin position="5"/>
        <end position="198"/>
    </location>
</feature>
<dbReference type="PANTHER" id="PTHR48070">
    <property type="entry name" value="ESTERASE OVCA2"/>
    <property type="match status" value="1"/>
</dbReference>
<keyword evidence="4" id="KW-1185">Reference proteome</keyword>
<sequence>MESKGKLKVLVIHGYRQCAKTSREKSGSLRKLLKKYVDFVYITAPNKIPSSIDEEYGWWFSKEDMSFNALENSHIDNGHQISVDHIINAFKEHGSFDGILGFSQGATMATHICALSEEDGFPFKIKFAILCAGFKSRSLPHQCYYSKKISCPSLHIYGDSDKVIPKEMSIELQNCFQTFSVIIHSGGHYIPATSRERKDYENFLLTFMKEHTTEVETF</sequence>
<evidence type="ECO:0000313" key="4">
    <source>
        <dbReference type="Proteomes" id="UP001652625"/>
    </source>
</evidence>
<reference evidence="5" key="1">
    <citation type="submission" date="2025-08" db="UniProtKB">
        <authorList>
            <consortium name="RefSeq"/>
        </authorList>
    </citation>
    <scope>IDENTIFICATION</scope>
</reference>
<dbReference type="InterPro" id="IPR005645">
    <property type="entry name" value="FSH-like_dom"/>
</dbReference>
<dbReference type="PANTHER" id="PTHR48070:SF6">
    <property type="entry name" value="ESTERASE OVCA2"/>
    <property type="match status" value="1"/>
</dbReference>
<keyword evidence="2" id="KW-0378">Hydrolase</keyword>
<accession>A0ABM4CYV1</accession>
<evidence type="ECO:0000259" key="3">
    <source>
        <dbReference type="Pfam" id="PF03959"/>
    </source>
</evidence>
<dbReference type="Proteomes" id="UP001652625">
    <property type="component" value="Chromosome 11"/>
</dbReference>
<dbReference type="InterPro" id="IPR050593">
    <property type="entry name" value="LovG"/>
</dbReference>
<comment type="similarity">
    <text evidence="1">Belongs to the LovG family.</text>
</comment>
<evidence type="ECO:0000256" key="2">
    <source>
        <dbReference type="ARBA" id="ARBA00022801"/>
    </source>
</evidence>
<evidence type="ECO:0000313" key="5">
    <source>
        <dbReference type="RefSeq" id="XP_065667147.1"/>
    </source>
</evidence>
<evidence type="ECO:0000256" key="1">
    <source>
        <dbReference type="ARBA" id="ARBA00005863"/>
    </source>
</evidence>
<dbReference type="SUPFAM" id="SSF53474">
    <property type="entry name" value="alpha/beta-Hydrolases"/>
    <property type="match status" value="1"/>
</dbReference>
<protein>
    <submittedName>
        <fullName evidence="5">Esterase OVCA2 isoform X3</fullName>
    </submittedName>
</protein>
<gene>
    <name evidence="5" type="primary">LOC101236588</name>
</gene>